<dbReference type="STRING" id="576131.SAMN05444486_101432"/>
<feature type="transmembrane region" description="Helical" evidence="18">
    <location>
        <begin position="188"/>
        <end position="212"/>
    </location>
</feature>
<dbReference type="Gene3D" id="1.20.120.1760">
    <property type="match status" value="1"/>
</dbReference>
<evidence type="ECO:0000256" key="12">
    <source>
        <dbReference type="ARBA" id="ARBA00023136"/>
    </source>
</evidence>
<evidence type="ECO:0000256" key="4">
    <source>
        <dbReference type="ARBA" id="ARBA00010441"/>
    </source>
</evidence>
<evidence type="ECO:0000256" key="18">
    <source>
        <dbReference type="SAM" id="Phobius"/>
    </source>
</evidence>
<dbReference type="InterPro" id="IPR048254">
    <property type="entry name" value="CDP_ALCOHOL_P_TRANSF_CS"/>
</dbReference>
<comment type="similarity">
    <text evidence="4 17">Belongs to the CDP-alcohol phosphatidyltransferase class-I family.</text>
</comment>
<dbReference type="PANTHER" id="PTHR14269:SF62">
    <property type="entry name" value="CDP-DIACYLGLYCEROL--GLYCEROL-3-PHOSPHATE 3-PHOSPHATIDYLTRANSFERASE 1, CHLOROPLASTIC"/>
    <property type="match status" value="1"/>
</dbReference>
<keyword evidence="10 18" id="KW-1133">Transmembrane helix</keyword>
<dbReference type="GO" id="GO:0046474">
    <property type="term" value="P:glycerophospholipid biosynthetic process"/>
    <property type="evidence" value="ECO:0007669"/>
    <property type="project" value="TreeGrafter"/>
</dbReference>
<dbReference type="PIRSF" id="PIRSF000847">
    <property type="entry name" value="Phos_ph_gly_syn"/>
    <property type="match status" value="1"/>
</dbReference>
<evidence type="ECO:0000256" key="16">
    <source>
        <dbReference type="NCBIfam" id="TIGR00560"/>
    </source>
</evidence>
<keyword evidence="11" id="KW-0443">Lipid metabolism</keyword>
<evidence type="ECO:0000256" key="1">
    <source>
        <dbReference type="ARBA" id="ARBA00004141"/>
    </source>
</evidence>
<comment type="pathway">
    <text evidence="3">Lipid metabolism.</text>
</comment>
<sequence length="221" mass="24910">MIWNVPNILTVLRLLAAPAVAVMFLYFTRPYADWFALILFVTAAVTDWFDGYLARTWKQETKLGAMLDPIADKAMVVIALMILVGYSDTSWTPWLVLPATFILFREVFVSGLREFLGDTAGTLKVTKLAKWKTTLQMVAIAVLFSRGVFEHYLVMSAWGMDEALFDAVMAGEEDDLLGLRWKAQGMHLAGQIGIALLWLAAILTMITGWDYFRKALPYLKD</sequence>
<keyword evidence="13" id="KW-0594">Phospholipid biosynthesis</keyword>
<evidence type="ECO:0000256" key="5">
    <source>
        <dbReference type="ARBA" id="ARBA00013170"/>
    </source>
</evidence>
<dbReference type="Proteomes" id="UP000199026">
    <property type="component" value="Unassembled WGS sequence"/>
</dbReference>
<evidence type="ECO:0000256" key="9">
    <source>
        <dbReference type="ARBA" id="ARBA00022692"/>
    </source>
</evidence>
<dbReference type="EMBL" id="FNPR01000001">
    <property type="protein sequence ID" value="SDY14735.1"/>
    <property type="molecule type" value="Genomic_DNA"/>
</dbReference>
<organism evidence="19 20">
    <name type="scientific">Lentibacter algarum</name>
    <dbReference type="NCBI Taxonomy" id="576131"/>
    <lineage>
        <taxon>Bacteria</taxon>
        <taxon>Pseudomonadati</taxon>
        <taxon>Pseudomonadota</taxon>
        <taxon>Alphaproteobacteria</taxon>
        <taxon>Rhodobacterales</taxon>
        <taxon>Roseobacteraceae</taxon>
        <taxon>Lentibacter</taxon>
    </lineage>
</organism>
<evidence type="ECO:0000256" key="3">
    <source>
        <dbReference type="ARBA" id="ARBA00005189"/>
    </source>
</evidence>
<keyword evidence="20" id="KW-1185">Reference proteome</keyword>
<dbReference type="OrthoDB" id="9796672at2"/>
<evidence type="ECO:0000256" key="10">
    <source>
        <dbReference type="ARBA" id="ARBA00022989"/>
    </source>
</evidence>
<comment type="catalytic activity">
    <reaction evidence="15">
        <text>a CDP-1,2-diacyl-sn-glycerol + sn-glycerol 3-phosphate = a 1,2-diacyl-sn-glycero-3-phospho-(1'-sn-glycero-3'-phosphate) + CMP + H(+)</text>
        <dbReference type="Rhea" id="RHEA:12593"/>
        <dbReference type="ChEBI" id="CHEBI:15378"/>
        <dbReference type="ChEBI" id="CHEBI:57597"/>
        <dbReference type="ChEBI" id="CHEBI:58332"/>
        <dbReference type="ChEBI" id="CHEBI:60110"/>
        <dbReference type="ChEBI" id="CHEBI:60377"/>
        <dbReference type="EC" id="2.7.8.5"/>
    </reaction>
</comment>
<dbReference type="PANTHER" id="PTHR14269">
    <property type="entry name" value="CDP-DIACYLGLYCEROL--GLYCEROL-3-PHOSPHATE 3-PHOSPHATIDYLTRANSFERASE-RELATED"/>
    <property type="match status" value="1"/>
</dbReference>
<evidence type="ECO:0000313" key="20">
    <source>
        <dbReference type="Proteomes" id="UP000199026"/>
    </source>
</evidence>
<comment type="pathway">
    <text evidence="2">Phospholipid metabolism; phosphatidylglycerol biosynthesis; phosphatidylglycerol from CDP-diacylglycerol: step 1/2.</text>
</comment>
<keyword evidence="9 18" id="KW-0812">Transmembrane</keyword>
<dbReference type="Pfam" id="PF01066">
    <property type="entry name" value="CDP-OH_P_transf"/>
    <property type="match status" value="1"/>
</dbReference>
<dbReference type="InterPro" id="IPR000462">
    <property type="entry name" value="CDP-OH_P_trans"/>
</dbReference>
<evidence type="ECO:0000256" key="13">
    <source>
        <dbReference type="ARBA" id="ARBA00023209"/>
    </source>
</evidence>
<dbReference type="InterPro" id="IPR043130">
    <property type="entry name" value="CDP-OH_PTrfase_TM_dom"/>
</dbReference>
<keyword evidence="8 17" id="KW-0808">Transferase</keyword>
<name>A0A1H3HHN5_9RHOB</name>
<dbReference type="EC" id="2.7.8.5" evidence="5 16"/>
<evidence type="ECO:0000256" key="11">
    <source>
        <dbReference type="ARBA" id="ARBA00023098"/>
    </source>
</evidence>
<evidence type="ECO:0000256" key="2">
    <source>
        <dbReference type="ARBA" id="ARBA00005042"/>
    </source>
</evidence>
<keyword evidence="14" id="KW-1208">Phospholipid metabolism</keyword>
<accession>A0A1H3HHN5</accession>
<evidence type="ECO:0000256" key="17">
    <source>
        <dbReference type="RuleBase" id="RU003750"/>
    </source>
</evidence>
<dbReference type="InterPro" id="IPR050324">
    <property type="entry name" value="CDP-alcohol_PTase-I"/>
</dbReference>
<dbReference type="GO" id="GO:0008444">
    <property type="term" value="F:CDP-diacylglycerol-glycerol-3-phosphate 3-phosphatidyltransferase activity"/>
    <property type="evidence" value="ECO:0007669"/>
    <property type="project" value="UniProtKB-UniRule"/>
</dbReference>
<keyword evidence="12 18" id="KW-0472">Membrane</keyword>
<proteinExistence type="inferred from homology"/>
<dbReference type="InterPro" id="IPR004570">
    <property type="entry name" value="Phosphatidylglycerol_P_synth"/>
</dbReference>
<dbReference type="AlphaFoldDB" id="A0A1H3HHN5"/>
<feature type="transmembrane region" description="Helical" evidence="18">
    <location>
        <begin position="70"/>
        <end position="87"/>
    </location>
</feature>
<dbReference type="NCBIfam" id="TIGR00560">
    <property type="entry name" value="pgsA"/>
    <property type="match status" value="1"/>
</dbReference>
<evidence type="ECO:0000256" key="7">
    <source>
        <dbReference type="ARBA" id="ARBA00022516"/>
    </source>
</evidence>
<evidence type="ECO:0000256" key="14">
    <source>
        <dbReference type="ARBA" id="ARBA00023264"/>
    </source>
</evidence>
<comment type="subcellular location">
    <subcellularLocation>
        <location evidence="1">Membrane</location>
        <topology evidence="1">Multi-pass membrane protein</topology>
    </subcellularLocation>
</comment>
<protein>
    <recommendedName>
        <fullName evidence="6 16">CDP-diacylglycerol--glycerol-3-phosphate 3-phosphatidyltransferase</fullName>
        <ecNumber evidence="5 16">2.7.8.5</ecNumber>
    </recommendedName>
</protein>
<evidence type="ECO:0000256" key="15">
    <source>
        <dbReference type="ARBA" id="ARBA00048586"/>
    </source>
</evidence>
<evidence type="ECO:0000256" key="6">
    <source>
        <dbReference type="ARBA" id="ARBA00014944"/>
    </source>
</evidence>
<gene>
    <name evidence="19" type="ORF">SAMN05444486_101432</name>
</gene>
<dbReference type="GeneID" id="78123237"/>
<dbReference type="PROSITE" id="PS00379">
    <property type="entry name" value="CDP_ALCOHOL_P_TRANSF"/>
    <property type="match status" value="1"/>
</dbReference>
<reference evidence="19 20" key="1">
    <citation type="submission" date="2016-10" db="EMBL/GenBank/DDBJ databases">
        <authorList>
            <person name="de Groot N.N."/>
        </authorList>
    </citation>
    <scope>NUCLEOTIDE SEQUENCE [LARGE SCALE GENOMIC DNA]</scope>
    <source>
        <strain evidence="19 20">DSM 24677</strain>
    </source>
</reference>
<feature type="transmembrane region" description="Helical" evidence="18">
    <location>
        <begin position="31"/>
        <end position="49"/>
    </location>
</feature>
<evidence type="ECO:0000313" key="19">
    <source>
        <dbReference type="EMBL" id="SDY14735.1"/>
    </source>
</evidence>
<dbReference type="RefSeq" id="WP_089887470.1">
    <property type="nucleotide sequence ID" value="NZ_CALJFH010000016.1"/>
</dbReference>
<evidence type="ECO:0000256" key="8">
    <source>
        <dbReference type="ARBA" id="ARBA00022679"/>
    </source>
</evidence>
<keyword evidence="7" id="KW-0444">Lipid biosynthesis</keyword>
<dbReference type="GO" id="GO:0016020">
    <property type="term" value="C:membrane"/>
    <property type="evidence" value="ECO:0007669"/>
    <property type="project" value="UniProtKB-SubCell"/>
</dbReference>